<evidence type="ECO:0000313" key="4">
    <source>
        <dbReference type="Proteomes" id="UP000467249"/>
    </source>
</evidence>
<feature type="compositionally biased region" description="Basic residues" evidence="1">
    <location>
        <begin position="247"/>
        <end position="256"/>
    </location>
</feature>
<organism evidence="3 4">
    <name type="scientific">Mycolicibacterium anyangense</name>
    <dbReference type="NCBI Taxonomy" id="1431246"/>
    <lineage>
        <taxon>Bacteria</taxon>
        <taxon>Bacillati</taxon>
        <taxon>Actinomycetota</taxon>
        <taxon>Actinomycetes</taxon>
        <taxon>Mycobacteriales</taxon>
        <taxon>Mycobacteriaceae</taxon>
        <taxon>Mycolicibacterium</taxon>
    </lineage>
</organism>
<feature type="transmembrane region" description="Helical" evidence="2">
    <location>
        <begin position="105"/>
        <end position="127"/>
    </location>
</feature>
<name>A0A6N4WC38_9MYCO</name>
<evidence type="ECO:0000256" key="1">
    <source>
        <dbReference type="SAM" id="MobiDB-lite"/>
    </source>
</evidence>
<feature type="compositionally biased region" description="Polar residues" evidence="1">
    <location>
        <begin position="190"/>
        <end position="203"/>
    </location>
</feature>
<dbReference type="EMBL" id="AP022620">
    <property type="protein sequence ID" value="BBZ76751.1"/>
    <property type="molecule type" value="Genomic_DNA"/>
</dbReference>
<evidence type="ECO:0000313" key="3">
    <source>
        <dbReference type="EMBL" id="BBZ76751.1"/>
    </source>
</evidence>
<sequence length="256" mass="25182">MPRPFECTSGRSPSSWLAAGGVGIVALGVLTAPPVPSLVAVPHPERHLLQLAAITTTDTGVAPARMSAAASRTSVASAASTTPPDLLALAASFLDYLNSLGLGPLPGVLAIGLGGIAVALGTVAYLWNGFAGLINPALDFLHIPKVPTIPVCFFGQNCGGAAAAQARPAAVAVAADSGDTAVEPARPSVGRSNRNGATATTSVHTLRTPATARAAAPSDHATAQDTKAAGSTRSTAPSAGGPSVGSSKRRATASGD</sequence>
<feature type="compositionally biased region" description="Low complexity" evidence="1">
    <location>
        <begin position="234"/>
        <end position="246"/>
    </location>
</feature>
<accession>A0A6N4WC38</accession>
<proteinExistence type="predicted"/>
<feature type="transmembrane region" description="Helical" evidence="2">
    <location>
        <begin position="16"/>
        <end position="35"/>
    </location>
</feature>
<evidence type="ECO:0000256" key="2">
    <source>
        <dbReference type="SAM" id="Phobius"/>
    </source>
</evidence>
<keyword evidence="2" id="KW-0472">Membrane</keyword>
<dbReference type="KEGG" id="many:MANY_20880"/>
<keyword evidence="4" id="KW-1185">Reference proteome</keyword>
<protein>
    <submittedName>
        <fullName evidence="3">Uncharacterized protein</fullName>
    </submittedName>
</protein>
<keyword evidence="2" id="KW-0812">Transmembrane</keyword>
<dbReference type="RefSeq" id="WP_163804174.1">
    <property type="nucleotide sequence ID" value="NZ_AP022620.1"/>
</dbReference>
<gene>
    <name evidence="3" type="ORF">MANY_20880</name>
</gene>
<keyword evidence="2" id="KW-1133">Transmembrane helix</keyword>
<dbReference type="Proteomes" id="UP000467249">
    <property type="component" value="Chromosome"/>
</dbReference>
<reference evidence="3 4" key="1">
    <citation type="journal article" date="2019" name="Emerg. Microbes Infect.">
        <title>Comprehensive subspecies identification of 175 nontuberculous mycobacteria species based on 7547 genomic profiles.</title>
        <authorList>
            <person name="Matsumoto Y."/>
            <person name="Kinjo T."/>
            <person name="Motooka D."/>
            <person name="Nabeya D."/>
            <person name="Jung N."/>
            <person name="Uechi K."/>
            <person name="Horii T."/>
            <person name="Iida T."/>
            <person name="Fujita J."/>
            <person name="Nakamura S."/>
        </authorList>
    </citation>
    <scope>NUCLEOTIDE SEQUENCE [LARGE SCALE GENOMIC DNA]</scope>
    <source>
        <strain evidence="3 4">JCM 30275</strain>
    </source>
</reference>
<dbReference type="AlphaFoldDB" id="A0A6N4WC38"/>
<feature type="region of interest" description="Disordered" evidence="1">
    <location>
        <begin position="178"/>
        <end position="256"/>
    </location>
</feature>
<feature type="compositionally biased region" description="Low complexity" evidence="1">
    <location>
        <begin position="204"/>
        <end position="223"/>
    </location>
</feature>